<reference evidence="1 2" key="1">
    <citation type="submission" date="2023-07" db="EMBL/GenBank/DDBJ databases">
        <title>Genomic Encyclopedia of Type Strains, Phase IV (KMG-IV): sequencing the most valuable type-strain genomes for metagenomic binning, comparative biology and taxonomic classification.</title>
        <authorList>
            <person name="Goeker M."/>
        </authorList>
    </citation>
    <scope>NUCLEOTIDE SEQUENCE [LARGE SCALE GENOMIC DNA]</scope>
    <source>
        <strain evidence="1 2">DSM 19154</strain>
    </source>
</reference>
<dbReference type="Proteomes" id="UP001225034">
    <property type="component" value="Unassembled WGS sequence"/>
</dbReference>
<protein>
    <submittedName>
        <fullName evidence="1">Uncharacterized protein</fullName>
    </submittedName>
</protein>
<dbReference type="RefSeq" id="WP_306983750.1">
    <property type="nucleotide sequence ID" value="NZ_JAUSUA010000004.1"/>
</dbReference>
<name>A0ABT9YK38_9BACI</name>
<sequence length="303" mass="35567">MDLLEELKQQYGWNKAVAINEDIVETDHGLKRIRYWEDQDLLDWHINWRDHCTIAPVVLADRMIRTKDGDSFIPWESSKVTVHDELTQSFSQSENGQVWGTLLGLMIRYGVQSKTKIDAQVIQQPDLVKLEKRLWMFPTTLHAMLQNIVYEGKIRSKKAKKLRSKYLEEHHLPLLDKVRMDGQAKHIHDMLHWAGTSTYPERGYHSIQIFLRDWLSQHHSAELHTLLDAIEDIYPEFSTAQGPFLLAECLEPYEILPILKLEPQNESITRIEEVLHTCTVEWEQSKRMVEDLANWLDGRIVHT</sequence>
<accession>A0ABT9YK38</accession>
<proteinExistence type="predicted"/>
<keyword evidence="2" id="KW-1185">Reference proteome</keyword>
<comment type="caution">
    <text evidence="1">The sequence shown here is derived from an EMBL/GenBank/DDBJ whole genome shotgun (WGS) entry which is preliminary data.</text>
</comment>
<gene>
    <name evidence="1" type="ORF">J2S05_002823</name>
</gene>
<organism evidence="1 2">
    <name type="scientific">Alkalicoccobacillus murimartini</name>
    <dbReference type="NCBI Taxonomy" id="171685"/>
    <lineage>
        <taxon>Bacteria</taxon>
        <taxon>Bacillati</taxon>
        <taxon>Bacillota</taxon>
        <taxon>Bacilli</taxon>
        <taxon>Bacillales</taxon>
        <taxon>Bacillaceae</taxon>
        <taxon>Alkalicoccobacillus</taxon>
    </lineage>
</organism>
<dbReference type="EMBL" id="JAUSUA010000004">
    <property type="protein sequence ID" value="MDQ0208014.1"/>
    <property type="molecule type" value="Genomic_DNA"/>
</dbReference>
<evidence type="ECO:0000313" key="1">
    <source>
        <dbReference type="EMBL" id="MDQ0208014.1"/>
    </source>
</evidence>
<evidence type="ECO:0000313" key="2">
    <source>
        <dbReference type="Proteomes" id="UP001225034"/>
    </source>
</evidence>